<dbReference type="EMBL" id="CP060820">
    <property type="protein sequence ID" value="QNP39451.1"/>
    <property type="molecule type" value="Genomic_DNA"/>
</dbReference>
<dbReference type="RefSeq" id="WP_187710897.1">
    <property type="nucleotide sequence ID" value="NZ_CP060820.1"/>
</dbReference>
<keyword evidence="3" id="KW-1185">Reference proteome</keyword>
<dbReference type="CDD" id="cd00077">
    <property type="entry name" value="HDc"/>
    <property type="match status" value="1"/>
</dbReference>
<evidence type="ECO:0000259" key="1">
    <source>
        <dbReference type="PROSITE" id="PS51832"/>
    </source>
</evidence>
<reference evidence="2 3" key="1">
    <citation type="submission" date="2020-08" db="EMBL/GenBank/DDBJ databases">
        <title>Lysobacter sp. II4 sp. nov., isolated from soil.</title>
        <authorList>
            <person name="Woo C.Y."/>
            <person name="Kim J."/>
        </authorList>
    </citation>
    <scope>NUCLEOTIDE SEQUENCE [LARGE SCALE GENOMIC DNA]</scope>
    <source>
        <strain evidence="2 3">II4</strain>
    </source>
</reference>
<dbReference type="InterPro" id="IPR003607">
    <property type="entry name" value="HD/PDEase_dom"/>
</dbReference>
<sequence>MDIQSREVRITVQGLTLGMYVSRLDRPWLETAFLMQGIKITSEDEVAMLQRLCNHVWIDVELGASPDPRYLAFAEPDPIRQGRAAAEVAALRKTRWEPQVDVQVELRQAEVVHATLAASIEEVMTDLQDGKRIDLDRLKDGVDAMIDSILRNPTAFVWLKEMKRRDNYAYQHAMGCAILAASFGRHLGLERPELQLLALSGLLCDVGKTRVSTGLLHKTTPLLRDEFEEVRKHVEHGLEIIDSTPGLSPKLREIVATHHERHDGSGYPWKLHGSDIPIFGRIMGIVDSYDAMTNARPHAPGRSPHLAVNELYQQRGKLFQPELVEQFIQNCGIYPTGSLVELSNGQVAVVTDVHSLKRLRPRVMLLLDADKSPLQQFRVLDLGEVDKDDKGQPLSVKSGLPSGAYGIDPVELFLH</sequence>
<dbReference type="AlphaFoldDB" id="A0A7H0FTT5"/>
<dbReference type="GO" id="GO:0008081">
    <property type="term" value="F:phosphoric diester hydrolase activity"/>
    <property type="evidence" value="ECO:0007669"/>
    <property type="project" value="UniProtKB-ARBA"/>
</dbReference>
<dbReference type="PROSITE" id="PS51832">
    <property type="entry name" value="HD_GYP"/>
    <property type="match status" value="1"/>
</dbReference>
<feature type="domain" description="HD-GYP" evidence="1">
    <location>
        <begin position="147"/>
        <end position="343"/>
    </location>
</feature>
<dbReference type="KEGG" id="lsx:H8B22_07835"/>
<dbReference type="InterPro" id="IPR021812">
    <property type="entry name" value="DUF3391"/>
</dbReference>
<proteinExistence type="predicted"/>
<dbReference type="SMART" id="SM00471">
    <property type="entry name" value="HDc"/>
    <property type="match status" value="1"/>
</dbReference>
<dbReference type="Pfam" id="PF11871">
    <property type="entry name" value="DUF3391"/>
    <property type="match status" value="1"/>
</dbReference>
<dbReference type="Proteomes" id="UP000516018">
    <property type="component" value="Chromosome"/>
</dbReference>
<evidence type="ECO:0000313" key="3">
    <source>
        <dbReference type="Proteomes" id="UP000516018"/>
    </source>
</evidence>
<accession>A0A7H0FTT5</accession>
<dbReference type="PANTHER" id="PTHR43155">
    <property type="entry name" value="CYCLIC DI-GMP PHOSPHODIESTERASE PA4108-RELATED"/>
    <property type="match status" value="1"/>
</dbReference>
<dbReference type="SUPFAM" id="SSF109604">
    <property type="entry name" value="HD-domain/PDEase-like"/>
    <property type="match status" value="1"/>
</dbReference>
<evidence type="ECO:0000313" key="2">
    <source>
        <dbReference type="EMBL" id="QNP39451.1"/>
    </source>
</evidence>
<dbReference type="Pfam" id="PF13487">
    <property type="entry name" value="HD_5"/>
    <property type="match status" value="1"/>
</dbReference>
<protein>
    <submittedName>
        <fullName evidence="2">DUF3391 domain-containing protein</fullName>
    </submittedName>
</protein>
<dbReference type="PANTHER" id="PTHR43155:SF2">
    <property type="entry name" value="CYCLIC DI-GMP PHOSPHODIESTERASE PA4108"/>
    <property type="match status" value="1"/>
</dbReference>
<name>A0A7H0FTT5_9GAMM</name>
<dbReference type="Gene3D" id="1.10.3210.10">
    <property type="entry name" value="Hypothetical protein af1432"/>
    <property type="match status" value="1"/>
</dbReference>
<gene>
    <name evidence="2" type="ORF">H8B22_07835</name>
</gene>
<dbReference type="InterPro" id="IPR037522">
    <property type="entry name" value="HD_GYP_dom"/>
</dbReference>
<organism evidence="2 3">
    <name type="scientific">Agrilutibacter terrestris</name>
    <dbReference type="NCBI Taxonomy" id="2865112"/>
    <lineage>
        <taxon>Bacteria</taxon>
        <taxon>Pseudomonadati</taxon>
        <taxon>Pseudomonadota</taxon>
        <taxon>Gammaproteobacteria</taxon>
        <taxon>Lysobacterales</taxon>
        <taxon>Lysobacteraceae</taxon>
        <taxon>Agrilutibacter</taxon>
    </lineage>
</organism>